<sequence length="466" mass="50060">MVLHGRLLYAWLPLLVILLQAFHGRFAEGACGNNKDGCGRDAICGIDRRTSALRCICKVGYTNTGSAVNIVCKDSCTVRNGRCGPHATCSHRAKTYAVKCTCNAGYINTGSAVKAVCNDSCTVNNGGCGPHAVCSHNANTNAVKCTCKAGFTKTRSGSKVICKAKIRPNANWLQNGVTVAGGYGQGGATNQLNSPLGLFVDGNQTVVIADMWNHRIMQWKNGNTRNGHVVAGGKGAGNGLRQLNGPTDVLIDEETNSLIICDQGNGRVVQWSRRRGTKQGKILIRRITCWGLAMDEQRYLYVSDYVKHEVRRYQLGKRIGTLVAGVNGKGAALNQLNGPTYLSVDRHQNVYVSDNNNNRVMKWYKGAKEGVVIAGGQGQGNALTQLYGPQGLFVDTVGTLYVADAGNNRVMRWTRQATQGTLIVGGNSAGAGANQLNGPYGLSFGRFGSLYVTDRSNYRVQRFSIA</sequence>
<dbReference type="PANTHER" id="PTHR10680">
    <property type="entry name" value="PEPTIDYL-GLYCINE ALPHA-AMIDATING MONOOXYGENASE"/>
    <property type="match status" value="1"/>
</dbReference>
<evidence type="ECO:0000256" key="1">
    <source>
        <dbReference type="ARBA" id="ARBA00022729"/>
    </source>
</evidence>
<evidence type="ECO:0000259" key="4">
    <source>
        <dbReference type="SMART" id="SM00181"/>
    </source>
</evidence>
<feature type="domain" description="EGF-like" evidence="4">
    <location>
        <begin position="120"/>
        <end position="163"/>
    </location>
</feature>
<dbReference type="InterPro" id="IPR011042">
    <property type="entry name" value="6-blade_b-propeller_TolB-like"/>
</dbReference>
<evidence type="ECO:0000256" key="2">
    <source>
        <dbReference type="ARBA" id="ARBA00023180"/>
    </source>
</evidence>
<dbReference type="PANTHER" id="PTHR10680:SF28">
    <property type="entry name" value="SMP-30_GLUCONOLACTONASE_LRE-LIKE REGION DOMAIN-CONTAINING PROTEIN"/>
    <property type="match status" value="1"/>
</dbReference>
<name>A0A816BMP6_9BILA</name>
<evidence type="ECO:0000256" key="3">
    <source>
        <dbReference type="SAM" id="SignalP"/>
    </source>
</evidence>
<gene>
    <name evidence="5" type="ORF">CJN711_LOCUS36704</name>
</gene>
<feature type="signal peptide" evidence="3">
    <location>
        <begin position="1"/>
        <end position="27"/>
    </location>
</feature>
<feature type="domain" description="EGF-like" evidence="4">
    <location>
        <begin position="30"/>
        <end position="73"/>
    </location>
</feature>
<dbReference type="GO" id="GO:0005576">
    <property type="term" value="C:extracellular region"/>
    <property type="evidence" value="ECO:0007669"/>
    <property type="project" value="TreeGrafter"/>
</dbReference>
<accession>A0A816BMP6</accession>
<proteinExistence type="predicted"/>
<dbReference type="SUPFAM" id="SSF57196">
    <property type="entry name" value="EGF/Laminin"/>
    <property type="match status" value="1"/>
</dbReference>
<evidence type="ECO:0000313" key="5">
    <source>
        <dbReference type="EMBL" id="CAF1612510.1"/>
    </source>
</evidence>
<dbReference type="SMART" id="SM00181">
    <property type="entry name" value="EGF"/>
    <property type="match status" value="3"/>
</dbReference>
<dbReference type="SUPFAM" id="SSF101898">
    <property type="entry name" value="NHL repeat"/>
    <property type="match status" value="1"/>
</dbReference>
<feature type="domain" description="EGF-like" evidence="4">
    <location>
        <begin position="75"/>
        <end position="118"/>
    </location>
</feature>
<dbReference type="CDD" id="cd05819">
    <property type="entry name" value="NHL"/>
    <property type="match status" value="1"/>
</dbReference>
<dbReference type="Gene3D" id="2.10.25.10">
    <property type="entry name" value="Laminin"/>
    <property type="match status" value="1"/>
</dbReference>
<dbReference type="AlphaFoldDB" id="A0A816BMP6"/>
<keyword evidence="1 3" id="KW-0732">Signal</keyword>
<protein>
    <recommendedName>
        <fullName evidence="4">EGF-like domain-containing protein</fullName>
    </recommendedName>
</protein>
<comment type="caution">
    <text evidence="5">The sequence shown here is derived from an EMBL/GenBank/DDBJ whole genome shotgun (WGS) entry which is preliminary data.</text>
</comment>
<evidence type="ECO:0000313" key="6">
    <source>
        <dbReference type="Proteomes" id="UP000663855"/>
    </source>
</evidence>
<dbReference type="Gene3D" id="2.120.10.30">
    <property type="entry name" value="TolB, C-terminal domain"/>
    <property type="match status" value="2"/>
</dbReference>
<dbReference type="Gene3D" id="2.40.10.500">
    <property type="match status" value="1"/>
</dbReference>
<feature type="chain" id="PRO_5032406030" description="EGF-like domain-containing protein" evidence="3">
    <location>
        <begin position="28"/>
        <end position="466"/>
    </location>
</feature>
<reference evidence="5" key="1">
    <citation type="submission" date="2021-02" db="EMBL/GenBank/DDBJ databases">
        <authorList>
            <person name="Nowell W R."/>
        </authorList>
    </citation>
    <scope>NUCLEOTIDE SEQUENCE</scope>
</reference>
<dbReference type="EMBL" id="CAJNOV010017785">
    <property type="protein sequence ID" value="CAF1612510.1"/>
    <property type="molecule type" value="Genomic_DNA"/>
</dbReference>
<dbReference type="InterPro" id="IPR000742">
    <property type="entry name" value="EGF"/>
</dbReference>
<keyword evidence="2" id="KW-0325">Glycoprotein</keyword>
<dbReference type="Proteomes" id="UP000663855">
    <property type="component" value="Unassembled WGS sequence"/>
</dbReference>
<organism evidence="5 6">
    <name type="scientific">Rotaria magnacalcarata</name>
    <dbReference type="NCBI Taxonomy" id="392030"/>
    <lineage>
        <taxon>Eukaryota</taxon>
        <taxon>Metazoa</taxon>
        <taxon>Spiralia</taxon>
        <taxon>Gnathifera</taxon>
        <taxon>Rotifera</taxon>
        <taxon>Eurotatoria</taxon>
        <taxon>Bdelloidea</taxon>
        <taxon>Philodinida</taxon>
        <taxon>Philodinidae</taxon>
        <taxon>Rotaria</taxon>
    </lineage>
</organism>